<reference evidence="2 3" key="1">
    <citation type="journal article" date="2013" name="Curr. Biol.">
        <title>The Genome of the Foraminiferan Reticulomyxa filosa.</title>
        <authorList>
            <person name="Glockner G."/>
            <person name="Hulsmann N."/>
            <person name="Schleicher M."/>
            <person name="Noegel A.A."/>
            <person name="Eichinger L."/>
            <person name="Gallinger C."/>
            <person name="Pawlowski J."/>
            <person name="Sierra R."/>
            <person name="Euteneuer U."/>
            <person name="Pillet L."/>
            <person name="Moustafa A."/>
            <person name="Platzer M."/>
            <person name="Groth M."/>
            <person name="Szafranski K."/>
            <person name="Schliwa M."/>
        </authorList>
    </citation>
    <scope>NUCLEOTIDE SEQUENCE [LARGE SCALE GENOMIC DNA]</scope>
</reference>
<dbReference type="Proteomes" id="UP000023152">
    <property type="component" value="Unassembled WGS sequence"/>
</dbReference>
<sequence length="217" mass="24914">MNIFMYFLEKKKVGFFFFAYFDDPSLTTEPLKHSTKQPMERSPTVESNGTSDNANGGGNANQRKKSGHDRSRSNSNDWGEEKSRVDFSMTVDVDNFDFFQNGHHTTEYSMTWLDEDELLLLGNQNANNNGNEEENGNEGSHNPNNNTTTQFSQYVEYNEFELTAEEEEEFKRVEAEHNKLLAGGFNPLPPVAMDLFTADIVDAYNQKNREKKSHLRK</sequence>
<evidence type="ECO:0000256" key="1">
    <source>
        <dbReference type="SAM" id="MobiDB-lite"/>
    </source>
</evidence>
<name>X6NGP4_RETFI</name>
<dbReference type="AlphaFoldDB" id="X6NGP4"/>
<evidence type="ECO:0000313" key="3">
    <source>
        <dbReference type="Proteomes" id="UP000023152"/>
    </source>
</evidence>
<protein>
    <submittedName>
        <fullName evidence="2">EVH1 domain-containing protein</fullName>
    </submittedName>
</protein>
<feature type="region of interest" description="Disordered" evidence="1">
    <location>
        <begin position="123"/>
        <end position="148"/>
    </location>
</feature>
<feature type="compositionally biased region" description="Polar residues" evidence="1">
    <location>
        <begin position="44"/>
        <end position="54"/>
    </location>
</feature>
<gene>
    <name evidence="2" type="ORF">RFI_12285</name>
</gene>
<keyword evidence="3" id="KW-1185">Reference proteome</keyword>
<dbReference type="EMBL" id="ASPP01008905">
    <property type="protein sequence ID" value="ETO24869.1"/>
    <property type="molecule type" value="Genomic_DNA"/>
</dbReference>
<evidence type="ECO:0000313" key="2">
    <source>
        <dbReference type="EMBL" id="ETO24869.1"/>
    </source>
</evidence>
<feature type="region of interest" description="Disordered" evidence="1">
    <location>
        <begin position="29"/>
        <end position="82"/>
    </location>
</feature>
<feature type="compositionally biased region" description="Low complexity" evidence="1">
    <location>
        <begin position="137"/>
        <end position="146"/>
    </location>
</feature>
<proteinExistence type="predicted"/>
<comment type="caution">
    <text evidence="2">The sequence shown here is derived from an EMBL/GenBank/DDBJ whole genome shotgun (WGS) entry which is preliminary data.</text>
</comment>
<organism evidence="2 3">
    <name type="scientific">Reticulomyxa filosa</name>
    <dbReference type="NCBI Taxonomy" id="46433"/>
    <lineage>
        <taxon>Eukaryota</taxon>
        <taxon>Sar</taxon>
        <taxon>Rhizaria</taxon>
        <taxon>Retaria</taxon>
        <taxon>Foraminifera</taxon>
        <taxon>Monothalamids</taxon>
        <taxon>Reticulomyxidae</taxon>
        <taxon>Reticulomyxa</taxon>
    </lineage>
</organism>
<accession>X6NGP4</accession>